<reference evidence="2 3" key="2">
    <citation type="journal article" date="2019" name="G3 (Bethesda)">
        <title>Hybrid Assembly of the Genome of the Entomopathogenic Nematode Steinernema carpocapsae Identifies the X-Chromosome.</title>
        <authorList>
            <person name="Serra L."/>
            <person name="Macchietto M."/>
            <person name="Macias-Munoz A."/>
            <person name="McGill C.J."/>
            <person name="Rodriguez I.M."/>
            <person name="Rodriguez B."/>
            <person name="Murad R."/>
            <person name="Mortazavi A."/>
        </authorList>
    </citation>
    <scope>NUCLEOTIDE SEQUENCE [LARGE SCALE GENOMIC DNA]</scope>
    <source>
        <strain evidence="2 3">ALL</strain>
    </source>
</reference>
<evidence type="ECO:0000313" key="3">
    <source>
        <dbReference type="Proteomes" id="UP000298663"/>
    </source>
</evidence>
<comment type="caution">
    <text evidence="2">The sequence shown here is derived from an EMBL/GenBank/DDBJ whole genome shotgun (WGS) entry which is preliminary data.</text>
</comment>
<dbReference type="AlphaFoldDB" id="A0A4U8UPX4"/>
<evidence type="ECO:0000313" key="2">
    <source>
        <dbReference type="EMBL" id="TMS35230.1"/>
    </source>
</evidence>
<dbReference type="EMBL" id="AZBU02000001">
    <property type="protein sequence ID" value="TMS35230.1"/>
    <property type="molecule type" value="Genomic_DNA"/>
</dbReference>
<proteinExistence type="predicted"/>
<gene>
    <name evidence="2" type="ORF">L596_002678</name>
</gene>
<reference evidence="2 3" key="1">
    <citation type="journal article" date="2015" name="Genome Biol.">
        <title>Comparative genomics of Steinernema reveals deeply conserved gene regulatory networks.</title>
        <authorList>
            <person name="Dillman A.R."/>
            <person name="Macchietto M."/>
            <person name="Porter C.F."/>
            <person name="Rogers A."/>
            <person name="Williams B."/>
            <person name="Antoshechkin I."/>
            <person name="Lee M.M."/>
            <person name="Goodwin Z."/>
            <person name="Lu X."/>
            <person name="Lewis E.E."/>
            <person name="Goodrich-Blair H."/>
            <person name="Stock S.P."/>
            <person name="Adams B.J."/>
            <person name="Sternberg P.W."/>
            <person name="Mortazavi A."/>
        </authorList>
    </citation>
    <scope>NUCLEOTIDE SEQUENCE [LARGE SCALE GENOMIC DNA]</scope>
    <source>
        <strain evidence="2 3">ALL</strain>
    </source>
</reference>
<dbReference type="Proteomes" id="UP000298663">
    <property type="component" value="Unassembled WGS sequence"/>
</dbReference>
<feature type="region of interest" description="Disordered" evidence="1">
    <location>
        <begin position="1"/>
        <end position="39"/>
    </location>
</feature>
<evidence type="ECO:0000256" key="1">
    <source>
        <dbReference type="SAM" id="MobiDB-lite"/>
    </source>
</evidence>
<name>A0A4U8UPX4_STECR</name>
<keyword evidence="3" id="KW-1185">Reference proteome</keyword>
<protein>
    <submittedName>
        <fullName evidence="2">Uncharacterized protein</fullName>
    </submittedName>
</protein>
<organism evidence="2 3">
    <name type="scientific">Steinernema carpocapsae</name>
    <name type="common">Entomopathogenic nematode</name>
    <dbReference type="NCBI Taxonomy" id="34508"/>
    <lineage>
        <taxon>Eukaryota</taxon>
        <taxon>Metazoa</taxon>
        <taxon>Ecdysozoa</taxon>
        <taxon>Nematoda</taxon>
        <taxon>Chromadorea</taxon>
        <taxon>Rhabditida</taxon>
        <taxon>Tylenchina</taxon>
        <taxon>Panagrolaimomorpha</taxon>
        <taxon>Strongyloidoidea</taxon>
        <taxon>Steinernematidae</taxon>
        <taxon>Steinernema</taxon>
    </lineage>
</organism>
<accession>A0A4U8UPX4</accession>
<feature type="compositionally biased region" description="Basic and acidic residues" evidence="1">
    <location>
        <begin position="7"/>
        <end position="29"/>
    </location>
</feature>
<sequence>MASTSPTEEKPGNVKDYRQPRQPNREQPKKGPGIPRENSKIQICQFASAPGRGALKRHFVVGSAPVVVTGGFRKHIQRLLLNVLDAKQQGQHFFKFN</sequence>